<dbReference type="AlphaFoldDB" id="A0A1W0A8W1"/>
<name>A0A1W0A8W1_9STRA</name>
<reference evidence="1 2" key="1">
    <citation type="journal article" date="2014" name="Genome Biol. Evol.">
        <title>The secreted proteins of Achlya hypogyna and Thraustotheca clavata identify the ancestral oomycete secretome and reveal gene acquisitions by horizontal gene transfer.</title>
        <authorList>
            <person name="Misner I."/>
            <person name="Blouin N."/>
            <person name="Leonard G."/>
            <person name="Richards T.A."/>
            <person name="Lane C.E."/>
        </authorList>
    </citation>
    <scope>NUCLEOTIDE SEQUENCE [LARGE SCALE GENOMIC DNA]</scope>
    <source>
        <strain evidence="1 2">ATCC 34112</strain>
    </source>
</reference>
<dbReference type="InterPro" id="IPR035892">
    <property type="entry name" value="C2_domain_sf"/>
</dbReference>
<proteinExistence type="predicted"/>
<dbReference type="EMBL" id="JNBS01000320">
    <property type="protein sequence ID" value="OQS06639.1"/>
    <property type="molecule type" value="Genomic_DNA"/>
</dbReference>
<keyword evidence="2" id="KW-1185">Reference proteome</keyword>
<sequence>MDQEKEPTAEARTYAPIDLSYVDTAIFRPEFCDTPREFKPKARPFSGSASMDNVFATIHSGANLGVFGVERLNTFIVLRAVRLLDTPCTFWSCTCGERRVYDGIYTPFGATRVIEESNAPVFNEVLVVNMPSDIRTRGVWGMVLELVARDSQDFLLASVTFPLDYIPISSEASMFVHFPANSELSPVLHVSFFRSQRRETAFFHRLELTAESISISSHPNLLVDHTILAVNIMDPTSPPKSDNVATVRYYQVFDNETLT</sequence>
<dbReference type="Proteomes" id="UP000243217">
    <property type="component" value="Unassembled WGS sequence"/>
</dbReference>
<evidence type="ECO:0008006" key="3">
    <source>
        <dbReference type="Google" id="ProtNLM"/>
    </source>
</evidence>
<organism evidence="1 2">
    <name type="scientific">Thraustotheca clavata</name>
    <dbReference type="NCBI Taxonomy" id="74557"/>
    <lineage>
        <taxon>Eukaryota</taxon>
        <taxon>Sar</taxon>
        <taxon>Stramenopiles</taxon>
        <taxon>Oomycota</taxon>
        <taxon>Saprolegniomycetes</taxon>
        <taxon>Saprolegniales</taxon>
        <taxon>Achlyaceae</taxon>
        <taxon>Thraustotheca</taxon>
    </lineage>
</organism>
<evidence type="ECO:0000313" key="2">
    <source>
        <dbReference type="Proteomes" id="UP000243217"/>
    </source>
</evidence>
<dbReference type="OrthoDB" id="552574at2759"/>
<comment type="caution">
    <text evidence="1">The sequence shown here is derived from an EMBL/GenBank/DDBJ whole genome shotgun (WGS) entry which is preliminary data.</text>
</comment>
<accession>A0A1W0A8W1</accession>
<dbReference type="SUPFAM" id="SSF49562">
    <property type="entry name" value="C2 domain (Calcium/lipid-binding domain, CaLB)"/>
    <property type="match status" value="1"/>
</dbReference>
<protein>
    <recommendedName>
        <fullName evidence="3">C2 domain-containing protein</fullName>
    </recommendedName>
</protein>
<gene>
    <name evidence="1" type="ORF">THRCLA_01332</name>
</gene>
<evidence type="ECO:0000313" key="1">
    <source>
        <dbReference type="EMBL" id="OQS06639.1"/>
    </source>
</evidence>